<sequence>MTTTATTTAVCGGCSGSGSCDVCDGYGTTPDASPGAGDGRDCPACPGDGACPGCHGTATPCTATTPEETTCP</sequence>
<dbReference type="Proteomes" id="UP000820669">
    <property type="component" value="Unassembled WGS sequence"/>
</dbReference>
<dbReference type="RefSeq" id="WP_169383381.1">
    <property type="nucleotide sequence ID" value="NZ_JAAXLA010000044.1"/>
</dbReference>
<reference evidence="1 2" key="1">
    <citation type="submission" date="2020-04" db="EMBL/GenBank/DDBJ databases">
        <authorList>
            <person name="Klaysubun C."/>
            <person name="Duangmal K."/>
            <person name="Lipun K."/>
        </authorList>
    </citation>
    <scope>NUCLEOTIDE SEQUENCE [LARGE SCALE GENOMIC DNA]</scope>
    <source>
        <strain evidence="1 2">K10HN5</strain>
    </source>
</reference>
<comment type="caution">
    <text evidence="1">The sequence shown here is derived from an EMBL/GenBank/DDBJ whole genome shotgun (WGS) entry which is preliminary data.</text>
</comment>
<proteinExistence type="predicted"/>
<name>A0ABX1SFM0_9PSEU</name>
<organism evidence="1 2">
    <name type="scientific">Pseudonocardia acidicola</name>
    <dbReference type="NCBI Taxonomy" id="2724939"/>
    <lineage>
        <taxon>Bacteria</taxon>
        <taxon>Bacillati</taxon>
        <taxon>Actinomycetota</taxon>
        <taxon>Actinomycetes</taxon>
        <taxon>Pseudonocardiales</taxon>
        <taxon>Pseudonocardiaceae</taxon>
        <taxon>Pseudonocardia</taxon>
    </lineage>
</organism>
<dbReference type="EMBL" id="JAAXLA010000044">
    <property type="protein sequence ID" value="NMH99900.1"/>
    <property type="molecule type" value="Genomic_DNA"/>
</dbReference>
<gene>
    <name evidence="1" type="ORF">HF526_21640</name>
</gene>
<protein>
    <submittedName>
        <fullName evidence="1">Uncharacterized protein</fullName>
    </submittedName>
</protein>
<keyword evidence="2" id="KW-1185">Reference proteome</keyword>
<evidence type="ECO:0000313" key="1">
    <source>
        <dbReference type="EMBL" id="NMH99900.1"/>
    </source>
</evidence>
<evidence type="ECO:0000313" key="2">
    <source>
        <dbReference type="Proteomes" id="UP000820669"/>
    </source>
</evidence>
<accession>A0ABX1SFM0</accession>